<evidence type="ECO:0000313" key="4">
    <source>
        <dbReference type="Proteomes" id="UP000199679"/>
    </source>
</evidence>
<dbReference type="InterPro" id="IPR001387">
    <property type="entry name" value="Cro/C1-type_HTH"/>
</dbReference>
<dbReference type="SUPFAM" id="SSF47413">
    <property type="entry name" value="lambda repressor-like DNA-binding domains"/>
    <property type="match status" value="1"/>
</dbReference>
<dbReference type="OrthoDB" id="798409at2"/>
<dbReference type="AlphaFoldDB" id="A0A1H2B0R0"/>
<dbReference type="Proteomes" id="UP000199679">
    <property type="component" value="Chromosome I"/>
</dbReference>
<reference evidence="3 4" key="1">
    <citation type="submission" date="2016-10" db="EMBL/GenBank/DDBJ databases">
        <authorList>
            <person name="de Groot N.N."/>
        </authorList>
    </citation>
    <scope>NUCLEOTIDE SEQUENCE [LARGE SCALE GENOMIC DNA]</scope>
    <source>
        <strain evidence="3 4">MP1X4</strain>
    </source>
</reference>
<accession>A0A1H2B0R0</accession>
<dbReference type="Pfam" id="PF01381">
    <property type="entry name" value="HTH_3"/>
    <property type="match status" value="1"/>
</dbReference>
<evidence type="ECO:0000256" key="1">
    <source>
        <dbReference type="ARBA" id="ARBA00023125"/>
    </source>
</evidence>
<dbReference type="PROSITE" id="PS50943">
    <property type="entry name" value="HTH_CROC1"/>
    <property type="match status" value="1"/>
</dbReference>
<dbReference type="PANTHER" id="PTHR46558:SF4">
    <property type="entry name" value="DNA-BIDING PHAGE PROTEIN"/>
    <property type="match status" value="1"/>
</dbReference>
<dbReference type="Gene3D" id="1.10.260.40">
    <property type="entry name" value="lambda repressor-like DNA-binding domains"/>
    <property type="match status" value="1"/>
</dbReference>
<name>A0A1H2B0R0_MUCMA</name>
<dbReference type="RefSeq" id="WP_091376657.1">
    <property type="nucleotide sequence ID" value="NZ_LT629740.1"/>
</dbReference>
<evidence type="ECO:0000313" key="3">
    <source>
        <dbReference type="EMBL" id="SDT51617.1"/>
    </source>
</evidence>
<gene>
    <name evidence="3" type="ORF">SAMN05216490_3832</name>
</gene>
<feature type="domain" description="HTH cro/C1-type" evidence="2">
    <location>
        <begin position="11"/>
        <end position="65"/>
    </location>
</feature>
<organism evidence="3 4">
    <name type="scientific">Mucilaginibacter mallensis</name>
    <dbReference type="NCBI Taxonomy" id="652787"/>
    <lineage>
        <taxon>Bacteria</taxon>
        <taxon>Pseudomonadati</taxon>
        <taxon>Bacteroidota</taxon>
        <taxon>Sphingobacteriia</taxon>
        <taxon>Sphingobacteriales</taxon>
        <taxon>Sphingobacteriaceae</taxon>
        <taxon>Mucilaginibacter</taxon>
    </lineage>
</organism>
<keyword evidence="1 3" id="KW-0238">DNA-binding</keyword>
<dbReference type="GO" id="GO:0003677">
    <property type="term" value="F:DNA binding"/>
    <property type="evidence" value="ECO:0007669"/>
    <property type="project" value="UniProtKB-KW"/>
</dbReference>
<dbReference type="STRING" id="652787.SAMN05216490_3832"/>
<evidence type="ECO:0000259" key="2">
    <source>
        <dbReference type="PROSITE" id="PS50943"/>
    </source>
</evidence>
<dbReference type="SMART" id="SM00530">
    <property type="entry name" value="HTH_XRE"/>
    <property type="match status" value="1"/>
</dbReference>
<dbReference type="PANTHER" id="PTHR46558">
    <property type="entry name" value="TRACRIPTIONAL REGULATORY PROTEIN-RELATED-RELATED"/>
    <property type="match status" value="1"/>
</dbReference>
<sequence>MERIEIVLKNIKKIRKFKNITQLDIAIKLNISQNAYSKVELGNTLISLNLLFKIADILGQDINELLLTDKIIKQKNW</sequence>
<dbReference type="InterPro" id="IPR010982">
    <property type="entry name" value="Lambda_DNA-bd_dom_sf"/>
</dbReference>
<dbReference type="CDD" id="cd00093">
    <property type="entry name" value="HTH_XRE"/>
    <property type="match status" value="1"/>
</dbReference>
<dbReference type="EMBL" id="LT629740">
    <property type="protein sequence ID" value="SDT51617.1"/>
    <property type="molecule type" value="Genomic_DNA"/>
</dbReference>
<keyword evidence="4" id="KW-1185">Reference proteome</keyword>
<protein>
    <submittedName>
        <fullName evidence="3">DNA-binding transcriptional regulator, XRE-family HTH domain</fullName>
    </submittedName>
</protein>
<proteinExistence type="predicted"/>